<proteinExistence type="predicted"/>
<evidence type="ECO:0000256" key="1">
    <source>
        <dbReference type="SAM" id="MobiDB-lite"/>
    </source>
</evidence>
<feature type="region of interest" description="Disordered" evidence="1">
    <location>
        <begin position="17"/>
        <end position="57"/>
    </location>
</feature>
<dbReference type="Proteomes" id="UP000245974">
    <property type="component" value="Unassembled WGS sequence"/>
</dbReference>
<sequence length="57" mass="6465">MKILILLFAMITFMIMSSDPRGDDSNMEARSSESNDKDQQQTTFIEKNQDTDQSSSS</sequence>
<evidence type="ECO:0000313" key="3">
    <source>
        <dbReference type="Proteomes" id="UP000245974"/>
    </source>
</evidence>
<gene>
    <name evidence="2" type="ORF">KPC_3411</name>
</gene>
<dbReference type="AlphaFoldDB" id="A0A2U3N3M0"/>
<feature type="compositionally biased region" description="Polar residues" evidence="1">
    <location>
        <begin position="40"/>
        <end position="57"/>
    </location>
</feature>
<accession>A0A2U3N3M0</accession>
<feature type="compositionally biased region" description="Basic and acidic residues" evidence="1">
    <location>
        <begin position="30"/>
        <end position="39"/>
    </location>
</feature>
<evidence type="ECO:0000313" key="2">
    <source>
        <dbReference type="EMBL" id="SPL72233.1"/>
    </source>
</evidence>
<dbReference type="RefSeq" id="WP_171334536.1">
    <property type="nucleotide sequence ID" value="NZ_OOGT01000241.1"/>
</dbReference>
<name>A0A2U3N3M0_9GAMM</name>
<dbReference type="InParanoid" id="A0A2U3N3M0"/>
<organism evidence="2 3">
    <name type="scientific">Acinetobacter stercoris</name>
    <dbReference type="NCBI Taxonomy" id="2126983"/>
    <lineage>
        <taxon>Bacteria</taxon>
        <taxon>Pseudomonadati</taxon>
        <taxon>Pseudomonadota</taxon>
        <taxon>Gammaproteobacteria</taxon>
        <taxon>Moraxellales</taxon>
        <taxon>Moraxellaceae</taxon>
        <taxon>Acinetobacter</taxon>
    </lineage>
</organism>
<dbReference type="EMBL" id="OOGT01000241">
    <property type="protein sequence ID" value="SPL72233.1"/>
    <property type="molecule type" value="Genomic_DNA"/>
</dbReference>
<reference evidence="3" key="1">
    <citation type="submission" date="2018-03" db="EMBL/GenBank/DDBJ databases">
        <authorList>
            <person name="Blom J."/>
        </authorList>
    </citation>
    <scope>NUCLEOTIDE SEQUENCE [LARGE SCALE GENOMIC DNA]</scope>
    <source>
        <strain evidence="3">KPC-SM-21</strain>
    </source>
</reference>
<protein>
    <submittedName>
        <fullName evidence="2">Uncharacterized protein</fullName>
    </submittedName>
</protein>
<keyword evidence="3" id="KW-1185">Reference proteome</keyword>